<evidence type="ECO:0000313" key="2">
    <source>
        <dbReference type="Proteomes" id="UP001144978"/>
    </source>
</evidence>
<comment type="caution">
    <text evidence="1">The sequence shown here is derived from an EMBL/GenBank/DDBJ whole genome shotgun (WGS) entry which is preliminary data.</text>
</comment>
<name>A0ACC1MXK4_9APHY</name>
<organism evidence="1 2">
    <name type="scientific">Trametes sanguinea</name>
    <dbReference type="NCBI Taxonomy" id="158606"/>
    <lineage>
        <taxon>Eukaryota</taxon>
        <taxon>Fungi</taxon>
        <taxon>Dikarya</taxon>
        <taxon>Basidiomycota</taxon>
        <taxon>Agaricomycotina</taxon>
        <taxon>Agaricomycetes</taxon>
        <taxon>Polyporales</taxon>
        <taxon>Polyporaceae</taxon>
        <taxon>Trametes</taxon>
    </lineage>
</organism>
<evidence type="ECO:0000313" key="1">
    <source>
        <dbReference type="EMBL" id="KAJ2970923.1"/>
    </source>
</evidence>
<sequence>MREPVSLSWVHSLALLPNDASVRASALSSQQATSENARSWMGTRTETRGEESGRERRAGKAEAGRVSSPDLDGRGWLAVGRITRLRLDSTRAALRSSSSSSSLSSSSPSCSLSPPFLFYLSLLLVLSFTLSDDCSILQRRLSILPLHSPGSRYPSRPHPRPLK</sequence>
<reference evidence="1" key="1">
    <citation type="submission" date="2022-08" db="EMBL/GenBank/DDBJ databases">
        <title>Genome Sequence of Pycnoporus sanguineus.</title>
        <authorList>
            <person name="Buettner E."/>
        </authorList>
    </citation>
    <scope>NUCLEOTIDE SEQUENCE</scope>
    <source>
        <strain evidence="1">CG-C14</strain>
    </source>
</reference>
<dbReference type="EMBL" id="JANSHE010005453">
    <property type="protein sequence ID" value="KAJ2970923.1"/>
    <property type="molecule type" value="Genomic_DNA"/>
</dbReference>
<keyword evidence="2" id="KW-1185">Reference proteome</keyword>
<dbReference type="Proteomes" id="UP001144978">
    <property type="component" value="Unassembled WGS sequence"/>
</dbReference>
<accession>A0ACC1MXK4</accession>
<gene>
    <name evidence="1" type="ORF">NUW54_g12622</name>
</gene>
<proteinExistence type="predicted"/>
<protein>
    <submittedName>
        <fullName evidence="1">Uncharacterized protein</fullName>
    </submittedName>
</protein>